<keyword evidence="3" id="KW-1185">Reference proteome</keyword>
<evidence type="ECO:0008006" key="4">
    <source>
        <dbReference type="Google" id="ProtNLM"/>
    </source>
</evidence>
<evidence type="ECO:0000313" key="2">
    <source>
        <dbReference type="EMBL" id="CDT05770.1"/>
    </source>
</evidence>
<reference evidence="2 3" key="1">
    <citation type="submission" date="2014-06" db="EMBL/GenBank/DDBJ databases">
        <authorList>
            <person name="Le Roux F."/>
        </authorList>
    </citation>
    <scope>NUCLEOTIDE SEQUENCE [LARGE SCALE GENOMIC DNA]</scope>
    <source>
        <strain evidence="2 3">J5-4</strain>
    </source>
</reference>
<feature type="transmembrane region" description="Helical" evidence="1">
    <location>
        <begin position="177"/>
        <end position="207"/>
    </location>
</feature>
<feature type="transmembrane region" description="Helical" evidence="1">
    <location>
        <begin position="356"/>
        <end position="375"/>
    </location>
</feature>
<feature type="transmembrane region" description="Helical" evidence="1">
    <location>
        <begin position="326"/>
        <end position="344"/>
    </location>
</feature>
<sequence>MDAIKSNKTLLFLFTLYGALYGICVFANINSKEFMTIDENSIVSSLEQLTTSAFYNMNATYHSQFYGWTYFSLNFVLISILNVIGVDSEIGVNFSIRVVGFVIGLIVITLFYKLTTRNVTRTKACILTAFFIVNPVTAHFFNEIHPEMLGVLFQLAAVGVFYNIYVDKKNIKGDFYLAILFLSLSCLSKQAFVVANTFIALSFFILYHLEVKKLQLREFIKIIFFCLIVFFSIFFIIHPYAFIEFDKFFEAQRFISEEHSSKSFDMVIDRWIQEIIGNPLVLINFLLLFSLLWWRKLPLSYNLSVVFCCLVTSIYVYKSRLWVTDGYFFPIYAFYFFNIFYFINLTCCKIDKKFRYLILFTLSLVFLSNLSVSIYEQQKRFFLQSTKTKNIAWEYLKDLPGSKKVAYSPNIAMPNNLRGNGCHAWQGCNYAKDLEKYDPDIIVYSPSYPHFNSQEFLHYIDNNNMRLIKEINSSKSSSNYSCQNPSYSKLYVFDYFLLYQNISSCIGSYINMLDNYTTQSVVTGLDIEIYENN</sequence>
<gene>
    <name evidence="2" type="ORF">VCR4J5_1470082</name>
</gene>
<feature type="transmembrane region" description="Helical" evidence="1">
    <location>
        <begin position="299"/>
        <end position="317"/>
    </location>
</feature>
<keyword evidence="1" id="KW-0812">Transmembrane</keyword>
<organism evidence="2 3">
    <name type="scientific">Vibrio crassostreae</name>
    <dbReference type="NCBI Taxonomy" id="246167"/>
    <lineage>
        <taxon>Bacteria</taxon>
        <taxon>Pseudomonadati</taxon>
        <taxon>Pseudomonadota</taxon>
        <taxon>Gammaproteobacteria</taxon>
        <taxon>Vibrionales</taxon>
        <taxon>Vibrionaceae</taxon>
        <taxon>Vibrio</taxon>
    </lineage>
</organism>
<feature type="transmembrane region" description="Helical" evidence="1">
    <location>
        <begin position="219"/>
        <end position="243"/>
    </location>
</feature>
<dbReference type="EMBL" id="CCJX01000054">
    <property type="protein sequence ID" value="CDT05770.1"/>
    <property type="molecule type" value="Genomic_DNA"/>
</dbReference>
<feature type="transmembrane region" description="Helical" evidence="1">
    <location>
        <begin position="65"/>
        <end position="84"/>
    </location>
</feature>
<feature type="transmembrane region" description="Helical" evidence="1">
    <location>
        <begin position="148"/>
        <end position="165"/>
    </location>
</feature>
<comment type="caution">
    <text evidence="2">The sequence shown here is derived from an EMBL/GenBank/DDBJ whole genome shotgun (WGS) entry which is preliminary data.</text>
</comment>
<dbReference type="Proteomes" id="UP000049077">
    <property type="component" value="Unassembled WGS sequence"/>
</dbReference>
<keyword evidence="1" id="KW-1133">Transmembrane helix</keyword>
<proteinExistence type="predicted"/>
<evidence type="ECO:0000256" key="1">
    <source>
        <dbReference type="SAM" id="Phobius"/>
    </source>
</evidence>
<keyword evidence="1" id="KW-0472">Membrane</keyword>
<dbReference type="RefSeq" id="WP_048661348.1">
    <property type="nucleotide sequence ID" value="NZ_CAWMAN010000103.1"/>
</dbReference>
<protein>
    <recommendedName>
        <fullName evidence="4">Dolichyl-phosphate-mannose-protein mannosyltransferase</fullName>
    </recommendedName>
</protein>
<feature type="transmembrane region" description="Helical" evidence="1">
    <location>
        <begin position="275"/>
        <end position="293"/>
    </location>
</feature>
<feature type="transmembrane region" description="Helical" evidence="1">
    <location>
        <begin position="12"/>
        <end position="29"/>
    </location>
</feature>
<name>A0ABP1WU10_9VIBR</name>
<evidence type="ECO:0000313" key="3">
    <source>
        <dbReference type="Proteomes" id="UP000049077"/>
    </source>
</evidence>
<feature type="transmembrane region" description="Helical" evidence="1">
    <location>
        <begin position="90"/>
        <end position="112"/>
    </location>
</feature>
<accession>A0ABP1WU10</accession>